<proteinExistence type="predicted"/>
<keyword evidence="2" id="KW-1185">Reference proteome</keyword>
<evidence type="ECO:0000313" key="1">
    <source>
        <dbReference type="EMBL" id="TRM64882.1"/>
    </source>
</evidence>
<name>A0A550CJ83_9AGAR</name>
<dbReference type="STRING" id="97359.A0A550CJ83"/>
<dbReference type="OrthoDB" id="3269480at2759"/>
<dbReference type="EMBL" id="VDMD01000006">
    <property type="protein sequence ID" value="TRM64882.1"/>
    <property type="molecule type" value="Genomic_DNA"/>
</dbReference>
<comment type="caution">
    <text evidence="1">The sequence shown here is derived from an EMBL/GenBank/DDBJ whole genome shotgun (WGS) entry which is preliminary data.</text>
</comment>
<evidence type="ECO:0000313" key="2">
    <source>
        <dbReference type="Proteomes" id="UP000320762"/>
    </source>
</evidence>
<dbReference type="Proteomes" id="UP000320762">
    <property type="component" value="Unassembled WGS sequence"/>
</dbReference>
<organism evidence="1 2">
    <name type="scientific">Schizophyllum amplum</name>
    <dbReference type="NCBI Taxonomy" id="97359"/>
    <lineage>
        <taxon>Eukaryota</taxon>
        <taxon>Fungi</taxon>
        <taxon>Dikarya</taxon>
        <taxon>Basidiomycota</taxon>
        <taxon>Agaricomycotina</taxon>
        <taxon>Agaricomycetes</taxon>
        <taxon>Agaricomycetidae</taxon>
        <taxon>Agaricales</taxon>
        <taxon>Schizophyllaceae</taxon>
        <taxon>Schizophyllum</taxon>
    </lineage>
</organism>
<gene>
    <name evidence="1" type="ORF">BD626DRAFT_399576</name>
</gene>
<accession>A0A550CJ83</accession>
<protein>
    <submittedName>
        <fullName evidence="1">Uncharacterized protein</fullName>
    </submittedName>
</protein>
<sequence>MQGGMSIGIRLPYGRSMPVNLQALSWRQLLILLTRHKDGRIEPAVEATSLVEGPCKLCVVVQFVKGPTWSRNEWHTVLWLTIDHTIPGNAPGAENYSPGDVETLPWSYTLSTLPKPLVKDATSADSMRYTVPSTDTTPYPTLPITFSDLALYLRAVLAESRAGSGKAHKLAEMVQTCYPADEFRLKSEEDEMLRRGQFRQFRKD</sequence>
<reference evidence="1 2" key="1">
    <citation type="journal article" date="2019" name="New Phytol.">
        <title>Comparative genomics reveals unique wood-decay strategies and fruiting body development in the Schizophyllaceae.</title>
        <authorList>
            <person name="Almasi E."/>
            <person name="Sahu N."/>
            <person name="Krizsan K."/>
            <person name="Balint B."/>
            <person name="Kovacs G.M."/>
            <person name="Kiss B."/>
            <person name="Cseklye J."/>
            <person name="Drula E."/>
            <person name="Henrissat B."/>
            <person name="Nagy I."/>
            <person name="Chovatia M."/>
            <person name="Adam C."/>
            <person name="LaButti K."/>
            <person name="Lipzen A."/>
            <person name="Riley R."/>
            <person name="Grigoriev I.V."/>
            <person name="Nagy L.G."/>
        </authorList>
    </citation>
    <scope>NUCLEOTIDE SEQUENCE [LARGE SCALE GENOMIC DNA]</scope>
    <source>
        <strain evidence="1 2">NL-1724</strain>
    </source>
</reference>
<dbReference type="AlphaFoldDB" id="A0A550CJ83"/>